<dbReference type="EMBL" id="LABX01000134">
    <property type="protein sequence ID" value="KMO32527.1"/>
    <property type="molecule type" value="Genomic_DNA"/>
</dbReference>
<sequence length="350" mass="39039">MPEYRHGDILQAEVDALVNTVNCVGVMGRGVALQFRNAFPDNFRAYKQACDRGEVRLGRMFVFDTGRFDPRFVVNFPTKQHWRDKSRVADIEAGLIDLVSWVEHTGIASIAIPPLGCGLGGLDWRDVRPLIDAALMRLPAVQAIVYEPSQAPAAGEIARPMAVPRMTAGLATLVGLVRTYLHGQMDPAISLLEVHKLMYFMQEAGEDLRLHFVKGHYGPYAENLRHLLARADGHYLSGFRDGGEQPDKEIVLQSRAVEKADAFLRAHAETHARFERVARLVDGFETPFGLELLATVHWVMLREQAGDPAAAHEHVSRWSRRKAEFTRGQVTVAFEALRAEGWLSSLPVEA</sequence>
<dbReference type="RefSeq" id="WP_048465020.1">
    <property type="nucleotide sequence ID" value="NZ_LABX01000134.1"/>
</dbReference>
<dbReference type="PATRIC" id="fig|270351.6.peg.1040"/>
<reference evidence="3 4" key="1">
    <citation type="submission" date="2015-03" db="EMBL/GenBank/DDBJ databases">
        <title>Genome sequencing of Methylobacterium aquaticum DSM16371 type strain.</title>
        <authorList>
            <person name="Chaudhry V."/>
            <person name="Patil P.B."/>
        </authorList>
    </citation>
    <scope>NUCLEOTIDE SEQUENCE [LARGE SCALE GENOMIC DNA]</scope>
    <source>
        <strain evidence="3 4">DSM 16371</strain>
    </source>
</reference>
<dbReference type="SMART" id="SM00506">
    <property type="entry name" value="A1pp"/>
    <property type="match status" value="1"/>
</dbReference>
<dbReference type="AlphaFoldDB" id="A0A0J6SFN7"/>
<dbReference type="Gene3D" id="3.40.220.10">
    <property type="entry name" value="Leucine Aminopeptidase, subunit E, domain 1"/>
    <property type="match status" value="1"/>
</dbReference>
<dbReference type="GO" id="GO:0140291">
    <property type="term" value="P:peptidyl-glutamate ADP-deribosylation"/>
    <property type="evidence" value="ECO:0007669"/>
    <property type="project" value="TreeGrafter"/>
</dbReference>
<dbReference type="SUPFAM" id="SSF52949">
    <property type="entry name" value="Macro domain-like"/>
    <property type="match status" value="1"/>
</dbReference>
<dbReference type="InterPro" id="IPR043472">
    <property type="entry name" value="Macro_dom-like"/>
</dbReference>
<protein>
    <submittedName>
        <fullName evidence="3">Appr-1-p processing protein</fullName>
    </submittedName>
</protein>
<evidence type="ECO:0000313" key="4">
    <source>
        <dbReference type="Proteomes" id="UP000035929"/>
    </source>
</evidence>
<evidence type="ECO:0000256" key="1">
    <source>
        <dbReference type="ARBA" id="ARBA00035885"/>
    </source>
</evidence>
<organism evidence="3 4">
    <name type="scientific">Methylobacterium aquaticum</name>
    <dbReference type="NCBI Taxonomy" id="270351"/>
    <lineage>
        <taxon>Bacteria</taxon>
        <taxon>Pseudomonadati</taxon>
        <taxon>Pseudomonadota</taxon>
        <taxon>Alphaproteobacteria</taxon>
        <taxon>Hyphomicrobiales</taxon>
        <taxon>Methylobacteriaceae</taxon>
        <taxon>Methylobacterium</taxon>
    </lineage>
</organism>
<dbReference type="CDD" id="cd02901">
    <property type="entry name" value="Macro_Poa1p-like"/>
    <property type="match status" value="1"/>
</dbReference>
<evidence type="ECO:0000259" key="2">
    <source>
        <dbReference type="PROSITE" id="PS51154"/>
    </source>
</evidence>
<dbReference type="Pfam" id="PF01661">
    <property type="entry name" value="Macro"/>
    <property type="match status" value="1"/>
</dbReference>
<gene>
    <name evidence="3" type="ORF">VP06_17345</name>
</gene>
<proteinExistence type="predicted"/>
<evidence type="ECO:0000313" key="3">
    <source>
        <dbReference type="EMBL" id="KMO32527.1"/>
    </source>
</evidence>
<dbReference type="PROSITE" id="PS51154">
    <property type="entry name" value="MACRO"/>
    <property type="match status" value="1"/>
</dbReference>
<feature type="domain" description="Macro" evidence="2">
    <location>
        <begin position="1"/>
        <end position="154"/>
    </location>
</feature>
<dbReference type="PANTHER" id="PTHR12521:SF0">
    <property type="entry name" value="ADP-RIBOSE GLYCOHYDROLASE OARD1"/>
    <property type="match status" value="1"/>
</dbReference>
<accession>A0A0J6SFN7</accession>
<comment type="caution">
    <text evidence="3">The sequence shown here is derived from an EMBL/GenBank/DDBJ whole genome shotgun (WGS) entry which is preliminary data.</text>
</comment>
<dbReference type="InterPro" id="IPR002589">
    <property type="entry name" value="Macro_dom"/>
</dbReference>
<dbReference type="InterPro" id="IPR050892">
    <property type="entry name" value="ADP-ribose_metab_enzymes"/>
</dbReference>
<dbReference type="OrthoDB" id="9780211at2"/>
<name>A0A0J6SFN7_9HYPH</name>
<dbReference type="PANTHER" id="PTHR12521">
    <property type="entry name" value="PROTEIN C6ORF130"/>
    <property type="match status" value="1"/>
</dbReference>
<comment type="catalytic activity">
    <reaction evidence="1">
        <text>an N-(ADP-alpha-D-ribosyl)-thymidine in DNA + H2O = a thymidine in DNA + ADP-D-ribose</text>
        <dbReference type="Rhea" id="RHEA:71655"/>
        <dbReference type="Rhea" id="RHEA-COMP:13556"/>
        <dbReference type="Rhea" id="RHEA-COMP:18051"/>
        <dbReference type="ChEBI" id="CHEBI:15377"/>
        <dbReference type="ChEBI" id="CHEBI:57967"/>
        <dbReference type="ChEBI" id="CHEBI:137386"/>
        <dbReference type="ChEBI" id="CHEBI:191199"/>
    </reaction>
    <physiologicalReaction direction="left-to-right" evidence="1">
        <dbReference type="Rhea" id="RHEA:71656"/>
    </physiologicalReaction>
</comment>
<dbReference type="Proteomes" id="UP000035929">
    <property type="component" value="Unassembled WGS sequence"/>
</dbReference>